<dbReference type="Proteomes" id="UP000887579">
    <property type="component" value="Unplaced"/>
</dbReference>
<proteinExistence type="predicted"/>
<dbReference type="WBParaSite" id="ES5_v2.g17158.t1">
    <property type="protein sequence ID" value="ES5_v2.g17158.t1"/>
    <property type="gene ID" value="ES5_v2.g17158"/>
</dbReference>
<sequence length="633" mass="68442">MRLCKSDLDCLFDDEVCSLGKCCSSCIARRRQILREHPQEALVGYHVPECSEDGRFYQLKQCIHGFPGECFCVSLYGQRANPSGISGGEMICGNSIDDNSNKPKSPYPEEPPARINPFVAPETKQTTEAQAQSDHFLTLGRNGFGNGGHQQNPTILCNDANKEFKPCLNACFVACDTRTKPQCPNAGRCNPGCQCKLPYILESSHDQNSRCIIASECSSASESMAPRRESLPPMPTPGKVVYKPPIYPFSSDDGFDQFPHGAVGFGVDRSRQMHCIDPLKNFLTCGSACPPACGRFSPACSFQCVSGCFCRTPYVLSDVQNANSACILPQHCDIQGSFDRATLPESAFPSEKTTTSGPAFTEEFTTASATTESTLEPISIPPTKPPRKTSSSASSTLPPITCADKNKDFQNCGSSCPLACDNLDAQNCSPCVSGCFCKNGYVFESVKNWTKGLCVKIEECSRQNSQDDATSSTPPTTTESSESSQIAGIETIGAQLFTTDSHQEIGRFIFSTSVDSKIQFNARITFLPKSKSKRFVIAIHKYGALATDIKCEAIGDVIEINPVYSYPFPNGTLLYLQNPKIPYASSYTFKASNDFAEKSVGAVIGRSLALHELSSDGNLGEPLGCATVGILQS</sequence>
<name>A0AC34FJI2_9BILA</name>
<organism evidence="1 2">
    <name type="scientific">Panagrolaimus sp. ES5</name>
    <dbReference type="NCBI Taxonomy" id="591445"/>
    <lineage>
        <taxon>Eukaryota</taxon>
        <taxon>Metazoa</taxon>
        <taxon>Ecdysozoa</taxon>
        <taxon>Nematoda</taxon>
        <taxon>Chromadorea</taxon>
        <taxon>Rhabditida</taxon>
        <taxon>Tylenchina</taxon>
        <taxon>Panagrolaimomorpha</taxon>
        <taxon>Panagrolaimoidea</taxon>
        <taxon>Panagrolaimidae</taxon>
        <taxon>Panagrolaimus</taxon>
    </lineage>
</organism>
<evidence type="ECO:0000313" key="2">
    <source>
        <dbReference type="WBParaSite" id="ES5_v2.g17158.t1"/>
    </source>
</evidence>
<protein>
    <submittedName>
        <fullName evidence="2">Thyroglobulin type-1 domain-containing protein</fullName>
    </submittedName>
</protein>
<reference evidence="2" key="1">
    <citation type="submission" date="2022-11" db="UniProtKB">
        <authorList>
            <consortium name="WormBaseParasite"/>
        </authorList>
    </citation>
    <scope>IDENTIFICATION</scope>
</reference>
<accession>A0AC34FJI2</accession>
<evidence type="ECO:0000313" key="1">
    <source>
        <dbReference type="Proteomes" id="UP000887579"/>
    </source>
</evidence>